<organism evidence="1">
    <name type="scientific">Arundo donax</name>
    <name type="common">Giant reed</name>
    <name type="synonym">Donax arundinaceus</name>
    <dbReference type="NCBI Taxonomy" id="35708"/>
    <lineage>
        <taxon>Eukaryota</taxon>
        <taxon>Viridiplantae</taxon>
        <taxon>Streptophyta</taxon>
        <taxon>Embryophyta</taxon>
        <taxon>Tracheophyta</taxon>
        <taxon>Spermatophyta</taxon>
        <taxon>Magnoliopsida</taxon>
        <taxon>Liliopsida</taxon>
        <taxon>Poales</taxon>
        <taxon>Poaceae</taxon>
        <taxon>PACMAD clade</taxon>
        <taxon>Arundinoideae</taxon>
        <taxon>Arundineae</taxon>
        <taxon>Arundo</taxon>
    </lineage>
</organism>
<reference evidence="1" key="1">
    <citation type="submission" date="2014-09" db="EMBL/GenBank/DDBJ databases">
        <authorList>
            <person name="Magalhaes I.L.F."/>
            <person name="Oliveira U."/>
            <person name="Santos F.R."/>
            <person name="Vidigal T.H.D.A."/>
            <person name="Brescovit A.D."/>
            <person name="Santos A.J."/>
        </authorList>
    </citation>
    <scope>NUCLEOTIDE SEQUENCE</scope>
    <source>
        <tissue evidence="1">Shoot tissue taken approximately 20 cm above the soil surface</tissue>
    </source>
</reference>
<accession>A0A0A9AKX5</accession>
<reference evidence="1" key="2">
    <citation type="journal article" date="2015" name="Data Brief">
        <title>Shoot transcriptome of the giant reed, Arundo donax.</title>
        <authorList>
            <person name="Barrero R.A."/>
            <person name="Guerrero F.D."/>
            <person name="Moolhuijzen P."/>
            <person name="Goolsby J.A."/>
            <person name="Tidwell J."/>
            <person name="Bellgard S.E."/>
            <person name="Bellgard M.I."/>
        </authorList>
    </citation>
    <scope>NUCLEOTIDE SEQUENCE</scope>
    <source>
        <tissue evidence="1">Shoot tissue taken approximately 20 cm above the soil surface</tissue>
    </source>
</reference>
<proteinExistence type="predicted"/>
<name>A0A0A9AKX5_ARUDO</name>
<dbReference type="EMBL" id="GBRH01245541">
    <property type="protein sequence ID" value="JAD52354.1"/>
    <property type="molecule type" value="Transcribed_RNA"/>
</dbReference>
<evidence type="ECO:0000313" key="1">
    <source>
        <dbReference type="EMBL" id="JAD52354.1"/>
    </source>
</evidence>
<sequence length="100" mass="11124">MLSSFKQSSTSSLVKSRRWNAVSFHTRASLAFFNDRAFRIAAEANAMEQTSKPRTMSSLTLLDSPPWPWAVWSAPAMPGRHGPRYGPHRPGLPTKVVALK</sequence>
<dbReference type="AlphaFoldDB" id="A0A0A9AKX5"/>
<protein>
    <submittedName>
        <fullName evidence="1">Uncharacterized protein</fullName>
    </submittedName>
</protein>